<evidence type="ECO:0000256" key="1">
    <source>
        <dbReference type="ARBA" id="ARBA00004651"/>
    </source>
</evidence>
<keyword evidence="4 7" id="KW-0812">Transmembrane</keyword>
<dbReference type="Pfam" id="PF07690">
    <property type="entry name" value="MFS_1"/>
    <property type="match status" value="1"/>
</dbReference>
<feature type="transmembrane region" description="Helical" evidence="7">
    <location>
        <begin position="215"/>
        <end position="232"/>
    </location>
</feature>
<feature type="transmembrane region" description="Helical" evidence="7">
    <location>
        <begin position="252"/>
        <end position="271"/>
    </location>
</feature>
<evidence type="ECO:0000313" key="9">
    <source>
        <dbReference type="EMBL" id="QFQ31777.2"/>
    </source>
</evidence>
<reference evidence="9 10" key="1">
    <citation type="submission" date="2019-09" db="EMBL/GenBank/DDBJ databases">
        <title>Complete Genome Sequence of Janibacter melonis M714 with both human health impact and industrial applications.</title>
        <authorList>
            <person name="Jin M."/>
            <person name="Zhao Q.R."/>
        </authorList>
    </citation>
    <scope>NUCLEOTIDE SEQUENCE [LARGE SCALE GENOMIC DNA]</scope>
    <source>
        <strain evidence="9 10">M714</strain>
    </source>
</reference>
<evidence type="ECO:0000313" key="10">
    <source>
        <dbReference type="Proteomes" id="UP000271708"/>
    </source>
</evidence>
<gene>
    <name evidence="9" type="ORF">EEW87_013110</name>
</gene>
<keyword evidence="5 7" id="KW-1133">Transmembrane helix</keyword>
<feature type="transmembrane region" description="Helical" evidence="7">
    <location>
        <begin position="136"/>
        <end position="159"/>
    </location>
</feature>
<dbReference type="GO" id="GO:0005886">
    <property type="term" value="C:plasma membrane"/>
    <property type="evidence" value="ECO:0007669"/>
    <property type="project" value="UniProtKB-SubCell"/>
</dbReference>
<feature type="transmembrane region" description="Helical" evidence="7">
    <location>
        <begin position="349"/>
        <end position="370"/>
    </location>
</feature>
<evidence type="ECO:0000259" key="8">
    <source>
        <dbReference type="PROSITE" id="PS50850"/>
    </source>
</evidence>
<feature type="domain" description="Major facilitator superfamily (MFS) profile" evidence="8">
    <location>
        <begin position="1"/>
        <end position="398"/>
    </location>
</feature>
<evidence type="ECO:0000256" key="4">
    <source>
        <dbReference type="ARBA" id="ARBA00022692"/>
    </source>
</evidence>
<dbReference type="InterPro" id="IPR020846">
    <property type="entry name" value="MFS_dom"/>
</dbReference>
<feature type="transmembrane region" description="Helical" evidence="7">
    <location>
        <begin position="309"/>
        <end position="328"/>
    </location>
</feature>
<evidence type="ECO:0000256" key="7">
    <source>
        <dbReference type="SAM" id="Phobius"/>
    </source>
</evidence>
<accession>A0A5P8FQA6</accession>
<feature type="transmembrane region" description="Helical" evidence="7">
    <location>
        <begin position="165"/>
        <end position="186"/>
    </location>
</feature>
<keyword evidence="2" id="KW-0813">Transport</keyword>
<evidence type="ECO:0000256" key="6">
    <source>
        <dbReference type="ARBA" id="ARBA00023136"/>
    </source>
</evidence>
<evidence type="ECO:0000256" key="5">
    <source>
        <dbReference type="ARBA" id="ARBA00022989"/>
    </source>
</evidence>
<feature type="transmembrane region" description="Helical" evidence="7">
    <location>
        <begin position="77"/>
        <end position="95"/>
    </location>
</feature>
<dbReference type="PROSITE" id="PS50850">
    <property type="entry name" value="MFS"/>
    <property type="match status" value="1"/>
</dbReference>
<dbReference type="EMBL" id="CP044548">
    <property type="protein sequence ID" value="QFQ31777.2"/>
    <property type="molecule type" value="Genomic_DNA"/>
</dbReference>
<dbReference type="Proteomes" id="UP000271708">
    <property type="component" value="Chromosome"/>
</dbReference>
<organism evidence="9 10">
    <name type="scientific">Janibacter melonis</name>
    <dbReference type="NCBI Taxonomy" id="262209"/>
    <lineage>
        <taxon>Bacteria</taxon>
        <taxon>Bacillati</taxon>
        <taxon>Actinomycetota</taxon>
        <taxon>Actinomycetes</taxon>
        <taxon>Micrococcales</taxon>
        <taxon>Intrasporangiaceae</taxon>
        <taxon>Janibacter</taxon>
    </lineage>
</organism>
<dbReference type="GO" id="GO:0022857">
    <property type="term" value="F:transmembrane transporter activity"/>
    <property type="evidence" value="ECO:0007669"/>
    <property type="project" value="InterPro"/>
</dbReference>
<feature type="transmembrane region" description="Helical" evidence="7">
    <location>
        <begin position="49"/>
        <end position="70"/>
    </location>
</feature>
<comment type="subcellular location">
    <subcellularLocation>
        <location evidence="1">Cell membrane</location>
        <topology evidence="1">Multi-pass membrane protein</topology>
    </subcellularLocation>
</comment>
<dbReference type="PANTHER" id="PTHR23517:SF2">
    <property type="entry name" value="MULTIDRUG RESISTANCE PROTEIN MDTH"/>
    <property type="match status" value="1"/>
</dbReference>
<proteinExistence type="predicted"/>
<keyword evidence="6 7" id="KW-0472">Membrane</keyword>
<evidence type="ECO:0000256" key="2">
    <source>
        <dbReference type="ARBA" id="ARBA00022448"/>
    </source>
</evidence>
<evidence type="ECO:0000256" key="3">
    <source>
        <dbReference type="ARBA" id="ARBA00022475"/>
    </source>
</evidence>
<dbReference type="KEGG" id="jme:EEW87_013110"/>
<name>A0A5P8FQA6_9MICO</name>
<dbReference type="SUPFAM" id="SSF103473">
    <property type="entry name" value="MFS general substrate transporter"/>
    <property type="match status" value="1"/>
</dbReference>
<dbReference type="InterPro" id="IPR050171">
    <property type="entry name" value="MFS_Transporters"/>
</dbReference>
<dbReference type="PANTHER" id="PTHR23517">
    <property type="entry name" value="RESISTANCE PROTEIN MDTM, PUTATIVE-RELATED-RELATED"/>
    <property type="match status" value="1"/>
</dbReference>
<protein>
    <submittedName>
        <fullName evidence="9">MFS transporter</fullName>
    </submittedName>
</protein>
<keyword evidence="3" id="KW-1003">Cell membrane</keyword>
<dbReference type="InterPro" id="IPR036259">
    <property type="entry name" value="MFS_trans_sf"/>
</dbReference>
<feature type="transmembrane region" description="Helical" evidence="7">
    <location>
        <begin position="101"/>
        <end position="124"/>
    </location>
</feature>
<dbReference type="AlphaFoldDB" id="A0A5P8FQA6"/>
<feature type="transmembrane region" description="Helical" evidence="7">
    <location>
        <begin position="376"/>
        <end position="395"/>
    </location>
</feature>
<dbReference type="InterPro" id="IPR011701">
    <property type="entry name" value="MFS"/>
</dbReference>
<dbReference type="Gene3D" id="1.20.1250.20">
    <property type="entry name" value="MFS general substrate transporter like domains"/>
    <property type="match status" value="1"/>
</dbReference>
<feature type="transmembrane region" description="Helical" evidence="7">
    <location>
        <begin position="283"/>
        <end position="303"/>
    </location>
</feature>
<sequence>MRGFWAALPREGRYLLSTVALQHLGRGMTLPFTVIYLHEVRGFSLELSGTLMGLMAVIAAIYGPIAGTFVDRVGARLVVMSGSVLASIGTVALAFSSTLPIALVACLFLGLAHGTGWSASNSLISAIVAGRMRQRYFGVNFALLNLGIGLGGVLAGAVVDVDRPITFEALFLLDAVLVLIPVMWLLGPLRHVHGRAAHTDASEPRSYAAVLRRPGFGWILAVTALTSTVGYGQMEAGIPAFARTVSQVSTEAVGLLFAANTAVIVLLQFVVLHRIEGHRRTRVMMTLLAIWAVSWGLLGLSGLLPGTLAAAMLVVAYGAVFGLGETMLQPSIPAMVNDSAPDHLRGRMNAASSTAFMLGAIVGPVLAGVLLGRGLAAVFIGCMLLGLVVSAWMLLRIERIVSPEVNGLPAASPSTSPRTQRAG</sequence>